<name>A0A564YM15_HYMDI</name>
<reference evidence="1 2" key="1">
    <citation type="submission" date="2019-07" db="EMBL/GenBank/DDBJ databases">
        <authorList>
            <person name="Jastrzebski P J."/>
            <person name="Paukszto L."/>
            <person name="Jastrzebski P J."/>
        </authorList>
    </citation>
    <scope>NUCLEOTIDE SEQUENCE [LARGE SCALE GENOMIC DNA]</scope>
    <source>
        <strain evidence="1 2">WMS-il1</strain>
    </source>
</reference>
<organism evidence="1 2">
    <name type="scientific">Hymenolepis diminuta</name>
    <name type="common">Rat tapeworm</name>
    <dbReference type="NCBI Taxonomy" id="6216"/>
    <lineage>
        <taxon>Eukaryota</taxon>
        <taxon>Metazoa</taxon>
        <taxon>Spiralia</taxon>
        <taxon>Lophotrochozoa</taxon>
        <taxon>Platyhelminthes</taxon>
        <taxon>Cestoda</taxon>
        <taxon>Eucestoda</taxon>
        <taxon>Cyclophyllidea</taxon>
        <taxon>Hymenolepididae</taxon>
        <taxon>Hymenolepis</taxon>
    </lineage>
</organism>
<evidence type="ECO:0000313" key="2">
    <source>
        <dbReference type="Proteomes" id="UP000321570"/>
    </source>
</evidence>
<protein>
    <submittedName>
        <fullName evidence="1">Uncharacterized protein</fullName>
    </submittedName>
</protein>
<evidence type="ECO:0000313" key="1">
    <source>
        <dbReference type="EMBL" id="VUZ47758.1"/>
    </source>
</evidence>
<dbReference type="AlphaFoldDB" id="A0A564YM15"/>
<feature type="non-terminal residue" evidence="1">
    <location>
        <position position="263"/>
    </location>
</feature>
<dbReference type="EMBL" id="CABIJS010000255">
    <property type="protein sequence ID" value="VUZ47758.1"/>
    <property type="molecule type" value="Genomic_DNA"/>
</dbReference>
<accession>A0A564YM15</accession>
<proteinExistence type="predicted"/>
<gene>
    <name evidence="1" type="ORF">WMSIL1_LOCUS7275</name>
</gene>
<feature type="non-terminal residue" evidence="1">
    <location>
        <position position="1"/>
    </location>
</feature>
<dbReference type="Proteomes" id="UP000321570">
    <property type="component" value="Unassembled WGS sequence"/>
</dbReference>
<keyword evidence="2" id="KW-1185">Reference proteome</keyword>
<sequence length="263" mass="29449">SSNHESPRTNASVENVRNEPNFASSVDLSVPYRRVWNKAPISSLLEKMSSADVDAGKTITPNRNGNLTTNESANFEPIEDNLTKTAYSLIQYKKEKDDLMQQEDEIGVEVETTLQSMFSSLPNLNDLSGNKGWLLKEWVSMDSIFQRQLNLLAFNITRRTLSLEILCESLPEKDILSRRYSLENIPSLSLDPVTRAHVSSSNSSASTLTYAVVNSFATDAVQDFNQTTAKPQGLFNSRKYIIDQPPRQCIKRSHSEPSISNQA</sequence>